<dbReference type="Proteomes" id="UP000700706">
    <property type="component" value="Unassembled WGS sequence"/>
</dbReference>
<dbReference type="Pfam" id="PF00353">
    <property type="entry name" value="HemolysinCabind"/>
    <property type="match status" value="8"/>
</dbReference>
<proteinExistence type="predicted"/>
<dbReference type="GO" id="GO:0005509">
    <property type="term" value="F:calcium ion binding"/>
    <property type="evidence" value="ECO:0007669"/>
    <property type="project" value="InterPro"/>
</dbReference>
<sequence length="481" mass="47280">MAVINGDDSANSLNGTDAPDFIYGYGGNDTLTAVGSADNLYGGAGDDVLVSGTILNWLYGGDGIDTVDYSHASHDLGGVVATIGGGGGHGPAEGDSISSDIENITGTVFDDLMFGSSADNVLRGGPNSQNDGADELHGEDGNDQLFGDGANDWLYGEAGADILYGGVGEDAVRGGDGNDYLEGGGGADFLVGGAGSDTASYLLSPAGVVVAIGGYGSGGEAEGDLVGPDVENILGSIRADVLTGSDADNTIFGESPFALAGGDDVLSGLGGNDALHGCLGNDILRGGTGADTLYGDDGIDTASYFTSGTGVVVNLATGTGRGGEAQGDTLTDIEVVSGSQGNDSIVGDTGANTLQGWGGNDVLVGAGGADILTGGAGADRFVYGSAAQSMVGVNADRITDFSHAQGDRIDLAAIDARTTVAGDQAFSFIGTGLYTGAAGQLRYAVDGGVTTVAGDLNGDKVSDFHITLAGSVALAAADFVL</sequence>
<dbReference type="PANTHER" id="PTHR38340:SF1">
    <property type="entry name" value="S-LAYER PROTEIN"/>
    <property type="match status" value="1"/>
</dbReference>
<dbReference type="PRINTS" id="PR00313">
    <property type="entry name" value="CABNDNGRPT"/>
</dbReference>
<accession>A0A952FUB3</accession>
<evidence type="ECO:0000313" key="4">
    <source>
        <dbReference type="EMBL" id="MBW8728449.1"/>
    </source>
</evidence>
<reference evidence="4" key="1">
    <citation type="submission" date="2020-06" db="EMBL/GenBank/DDBJ databases">
        <title>Stable isotope informed genome-resolved metagenomics uncovers potential trophic interactions in rhizosphere soil.</title>
        <authorList>
            <person name="Starr E.P."/>
            <person name="Shi S."/>
            <person name="Blazewicz S.J."/>
            <person name="Koch B.J."/>
            <person name="Probst A.J."/>
            <person name="Hungate B.A."/>
            <person name="Pett-Ridge J."/>
            <person name="Firestone M.K."/>
            <person name="Banfield J.F."/>
        </authorList>
    </citation>
    <scope>NUCLEOTIDE SEQUENCE</scope>
    <source>
        <strain evidence="4">YM_69_17</strain>
    </source>
</reference>
<dbReference type="InterPro" id="IPR011049">
    <property type="entry name" value="Serralysin-like_metalloprot_C"/>
</dbReference>
<dbReference type="InterPro" id="IPR001343">
    <property type="entry name" value="Hemolysn_Ca-bd"/>
</dbReference>
<gene>
    <name evidence="4" type="ORF">JF625_25320</name>
</gene>
<keyword evidence="2" id="KW-0964">Secreted</keyword>
<evidence type="ECO:0000313" key="5">
    <source>
        <dbReference type="Proteomes" id="UP000700706"/>
    </source>
</evidence>
<dbReference type="GO" id="GO:0005576">
    <property type="term" value="C:extracellular region"/>
    <property type="evidence" value="ECO:0007669"/>
    <property type="project" value="UniProtKB-SubCell"/>
</dbReference>
<dbReference type="InterPro" id="IPR050557">
    <property type="entry name" value="RTX_toxin/Mannuronan_C5-epim"/>
</dbReference>
<dbReference type="EMBL" id="JAEKLZ010000409">
    <property type="protein sequence ID" value="MBW8728449.1"/>
    <property type="molecule type" value="Genomic_DNA"/>
</dbReference>
<dbReference type="PANTHER" id="PTHR38340">
    <property type="entry name" value="S-LAYER PROTEIN"/>
    <property type="match status" value="1"/>
</dbReference>
<organism evidence="4 5">
    <name type="scientific">Inquilinus limosus</name>
    <dbReference type="NCBI Taxonomy" id="171674"/>
    <lineage>
        <taxon>Bacteria</taxon>
        <taxon>Pseudomonadati</taxon>
        <taxon>Pseudomonadota</taxon>
        <taxon>Alphaproteobacteria</taxon>
        <taxon>Rhodospirillales</taxon>
        <taxon>Rhodospirillaceae</taxon>
        <taxon>Inquilinus</taxon>
    </lineage>
</organism>
<name>A0A952FUB3_9PROT</name>
<evidence type="ECO:0000256" key="2">
    <source>
        <dbReference type="ARBA" id="ARBA00022525"/>
    </source>
</evidence>
<evidence type="ECO:0000256" key="3">
    <source>
        <dbReference type="SAM" id="MobiDB-lite"/>
    </source>
</evidence>
<dbReference type="PROSITE" id="PS00330">
    <property type="entry name" value="HEMOLYSIN_CALCIUM"/>
    <property type="match status" value="3"/>
</dbReference>
<dbReference type="Gene3D" id="2.150.10.10">
    <property type="entry name" value="Serralysin-like metalloprotease, C-terminal"/>
    <property type="match status" value="4"/>
</dbReference>
<dbReference type="InterPro" id="IPR018511">
    <property type="entry name" value="Hemolysin-typ_Ca-bd_CS"/>
</dbReference>
<comment type="caution">
    <text evidence="4">The sequence shown here is derived from an EMBL/GenBank/DDBJ whole genome shotgun (WGS) entry which is preliminary data.</text>
</comment>
<protein>
    <submittedName>
        <fullName evidence="4">Calcium-binding protein</fullName>
    </submittedName>
</protein>
<dbReference type="AlphaFoldDB" id="A0A952FUB3"/>
<dbReference type="SUPFAM" id="SSF51120">
    <property type="entry name" value="beta-Roll"/>
    <property type="match status" value="3"/>
</dbReference>
<comment type="subcellular location">
    <subcellularLocation>
        <location evidence="1">Secreted</location>
    </subcellularLocation>
</comment>
<feature type="region of interest" description="Disordered" evidence="3">
    <location>
        <begin position="120"/>
        <end position="141"/>
    </location>
</feature>
<evidence type="ECO:0000256" key="1">
    <source>
        <dbReference type="ARBA" id="ARBA00004613"/>
    </source>
</evidence>